<organism evidence="1 2">
    <name type="scientific">Cotesia glomerata</name>
    <name type="common">Lepidopteran parasitic wasp</name>
    <name type="synonym">Apanteles glomeratus</name>
    <dbReference type="NCBI Taxonomy" id="32391"/>
    <lineage>
        <taxon>Eukaryota</taxon>
        <taxon>Metazoa</taxon>
        <taxon>Ecdysozoa</taxon>
        <taxon>Arthropoda</taxon>
        <taxon>Hexapoda</taxon>
        <taxon>Insecta</taxon>
        <taxon>Pterygota</taxon>
        <taxon>Neoptera</taxon>
        <taxon>Endopterygota</taxon>
        <taxon>Hymenoptera</taxon>
        <taxon>Apocrita</taxon>
        <taxon>Ichneumonoidea</taxon>
        <taxon>Braconidae</taxon>
        <taxon>Microgastrinae</taxon>
        <taxon>Cotesia</taxon>
    </lineage>
</organism>
<comment type="caution">
    <text evidence="1">The sequence shown here is derived from an EMBL/GenBank/DDBJ whole genome shotgun (WGS) entry which is preliminary data.</text>
</comment>
<evidence type="ECO:0000313" key="1">
    <source>
        <dbReference type="EMBL" id="KAH0561610.1"/>
    </source>
</evidence>
<dbReference type="EMBL" id="JAHXZJ010000374">
    <property type="protein sequence ID" value="KAH0561610.1"/>
    <property type="molecule type" value="Genomic_DNA"/>
</dbReference>
<dbReference type="AlphaFoldDB" id="A0AAV7J0D8"/>
<dbReference type="Proteomes" id="UP000826195">
    <property type="component" value="Unassembled WGS sequence"/>
</dbReference>
<evidence type="ECO:0000313" key="2">
    <source>
        <dbReference type="Proteomes" id="UP000826195"/>
    </source>
</evidence>
<gene>
    <name evidence="1" type="ORF">KQX54_018043</name>
</gene>
<sequence>MSSTNCEDIKDLEKKNKCIRNKLTWCEELTETEKRHQCFRKKCFREVYDYNARAIIKTRLPFSFPVINYYAIRRRSKGTEAYEAILKSYYRWVMFSELAFDLYGYLTLFDSGNYVCADACEKYIAIATASTIFIYIDIQRRKIPIFIDNPSNKSYAIREVKFGYYTDVDDENFLYLVATLESGNLQAWIIDTDDNVIPINTKPIENSKAKYKNLCYGTARNFYLSNKLVINKLIIEHEKMEFTSSFELPKEEDDSKKSSEGMIKYSDEIIALDSNDMNIYAVTCRVDKNADSKIEQLFLERYVCEDFLLICTEGGITCDRKFYYEPLPTEFDSTTKVYLTMEDFIICTCGKYIAVYDEPLNEWIVVELINDDQYVTTLIVHVNLLLVGFNTGDIYGYDVSRTQSLMKPNFLNGPKFKIIGTIDPIIAFKVFERQFDKYDFETNNFPKDEKKYDFYPYILVMTTKNAYLFRYTNTRRLTDNDHYFSLYRRSSETLPKITRCDIHKDDQYTYVDK</sequence>
<protein>
    <submittedName>
        <fullName evidence="1">Uncharacterized protein</fullName>
    </submittedName>
</protein>
<keyword evidence="2" id="KW-1185">Reference proteome</keyword>
<accession>A0AAV7J0D8</accession>
<reference evidence="1 2" key="1">
    <citation type="journal article" date="2021" name="J. Hered.">
        <title>A chromosome-level genome assembly of the parasitoid wasp, Cotesia glomerata (Hymenoptera: Braconidae).</title>
        <authorList>
            <person name="Pinto B.J."/>
            <person name="Weis J.J."/>
            <person name="Gamble T."/>
            <person name="Ode P.J."/>
            <person name="Paul R."/>
            <person name="Zaspel J.M."/>
        </authorList>
    </citation>
    <scope>NUCLEOTIDE SEQUENCE [LARGE SCALE GENOMIC DNA]</scope>
    <source>
        <strain evidence="1">CgM1</strain>
    </source>
</reference>
<name>A0AAV7J0D8_COTGL</name>
<proteinExistence type="predicted"/>